<dbReference type="RefSeq" id="WP_024127658.1">
    <property type="nucleotide sequence ID" value="NC_023286.1"/>
</dbReference>
<dbReference type="PROSITE" id="PS50966">
    <property type="entry name" value="ZF_SWIM"/>
    <property type="match status" value="1"/>
</dbReference>
<geneLocation type="plasmid" evidence="4">
    <name>pFRL6</name>
</geneLocation>
<protein>
    <recommendedName>
        <fullName evidence="3">SWIM-type domain-containing protein</fullName>
    </recommendedName>
</protein>
<feature type="compositionally biased region" description="Basic residues" evidence="2">
    <location>
        <begin position="404"/>
        <end position="413"/>
    </location>
</feature>
<organism evidence="4">
    <name type="scientific">Streptomyces sp. F12</name>
    <dbReference type="NCBI Taxonomy" id="1436084"/>
    <lineage>
        <taxon>Bacteria</taxon>
        <taxon>Bacillati</taxon>
        <taxon>Actinomycetota</taxon>
        <taxon>Actinomycetes</taxon>
        <taxon>Kitasatosporales</taxon>
        <taxon>Streptomycetaceae</taxon>
        <taxon>Streptomyces</taxon>
    </lineage>
</organism>
<dbReference type="PANTHER" id="PTHR38133">
    <property type="entry name" value="SLR1429 PROTEIN"/>
    <property type="match status" value="1"/>
</dbReference>
<accession>V9Z7B1</accession>
<keyword evidence="4" id="KW-0614">Plasmid</keyword>
<dbReference type="AlphaFoldDB" id="V9Z7B1"/>
<proteinExistence type="predicted"/>
<evidence type="ECO:0000256" key="2">
    <source>
        <dbReference type="SAM" id="MobiDB-lite"/>
    </source>
</evidence>
<feature type="compositionally biased region" description="Low complexity" evidence="2">
    <location>
        <begin position="180"/>
        <end position="194"/>
    </location>
</feature>
<keyword evidence="1" id="KW-0479">Metal-binding</keyword>
<dbReference type="GO" id="GO:0008270">
    <property type="term" value="F:zinc ion binding"/>
    <property type="evidence" value="ECO:0007669"/>
    <property type="project" value="UniProtKB-KW"/>
</dbReference>
<keyword evidence="1" id="KW-0863">Zinc-finger</keyword>
<sequence>MSVQHTTAGWARALTSALHEAAGDARLHDAARRLLAAGQAGPLNVNQGFATSKFPLPDGRVARPRLLVTPLTAGEWDRIEAAICARPDATDLAGTAAISDQLTDPSLTAGVPIVPTAQDISHTCTCTPDAASTACPHSVAVGILLTERVRTAPAPLFTLRGRPHQHLKKRLRANSPTPQPAGLPASAAEPAAARPPHHDTPGSAAAVPAQTTRALRPIPDPVTLNLTQARPVLHAPLPEPPEPLPGTQALRALAADAAHRAGTCLDGQQLPDGHTPGGDIARFLSLPHGAAFRQAAMDHLGLDIVGMGHLQLAYTHGGPAGAAVYLEAFTVDHDTLAHAQASIQPLRPAPTATIVCEDNRLTDEAANIQLRYGPDGRWYPYRAPYGIWQPVPGPSPDPAQAYRAARRSNQRTS</sequence>
<name>V9Z7B1_9ACTN</name>
<evidence type="ECO:0000259" key="3">
    <source>
        <dbReference type="PROSITE" id="PS50966"/>
    </source>
</evidence>
<dbReference type="PANTHER" id="PTHR38133:SF1">
    <property type="entry name" value="SLR1429 PROTEIN"/>
    <property type="match status" value="1"/>
</dbReference>
<evidence type="ECO:0000313" key="4">
    <source>
        <dbReference type="EMBL" id="AHE40422.1"/>
    </source>
</evidence>
<feature type="domain" description="SWIM-type" evidence="3">
    <location>
        <begin position="109"/>
        <end position="146"/>
    </location>
</feature>
<gene>
    <name evidence="4" type="ORF">pFRL6_335</name>
</gene>
<feature type="region of interest" description="Disordered" evidence="2">
    <location>
        <begin position="172"/>
        <end position="209"/>
    </location>
</feature>
<reference evidence="4" key="1">
    <citation type="submission" date="2013-09" db="EMBL/GenBank/DDBJ databases">
        <title>Complete nucleotide sequence of Streptomyces linear plasmid pFRL6.</title>
        <authorList>
            <person name="Chen Z."/>
            <person name="Fang P."/>
            <person name="Qin Z."/>
        </authorList>
    </citation>
    <scope>NUCLEOTIDE SEQUENCE</scope>
    <source>
        <plasmid evidence="4">pFRL6</plasmid>
    </source>
</reference>
<feature type="region of interest" description="Disordered" evidence="2">
    <location>
        <begin position="390"/>
        <end position="413"/>
    </location>
</feature>
<dbReference type="EMBL" id="KF602051">
    <property type="protein sequence ID" value="AHE40422.1"/>
    <property type="molecule type" value="Genomic_DNA"/>
</dbReference>
<evidence type="ECO:0000256" key="1">
    <source>
        <dbReference type="PROSITE-ProRule" id="PRU00325"/>
    </source>
</evidence>
<keyword evidence="1" id="KW-0862">Zinc</keyword>
<dbReference type="InterPro" id="IPR007527">
    <property type="entry name" value="Znf_SWIM"/>
</dbReference>